<comment type="subcellular location">
    <subcellularLocation>
        <location evidence="9">Cytoplasm</location>
    </subcellularLocation>
</comment>
<evidence type="ECO:0000256" key="9">
    <source>
        <dbReference type="HAMAP-Rule" id="MF_00123"/>
    </source>
</evidence>
<evidence type="ECO:0000256" key="5">
    <source>
        <dbReference type="ARBA" id="ARBA00022840"/>
    </source>
</evidence>
<dbReference type="Pfam" id="PF03485">
    <property type="entry name" value="Arg_tRNA_synt_N"/>
    <property type="match status" value="1"/>
</dbReference>
<feature type="domain" description="DALR anticodon binding" evidence="11">
    <location>
        <begin position="440"/>
        <end position="557"/>
    </location>
</feature>
<dbReference type="InterPro" id="IPR001412">
    <property type="entry name" value="aa-tRNA-synth_I_CS"/>
</dbReference>
<comment type="subunit">
    <text evidence="9">Monomer.</text>
</comment>
<dbReference type="InterPro" id="IPR009080">
    <property type="entry name" value="tRNAsynth_Ia_anticodon-bd"/>
</dbReference>
<dbReference type="InterPro" id="IPR005148">
    <property type="entry name" value="Arg-tRNA-synth_N"/>
</dbReference>
<comment type="caution">
    <text evidence="13">The sequence shown here is derived from an EMBL/GenBank/DDBJ whole genome shotgun (WGS) entry which is preliminary data.</text>
</comment>
<evidence type="ECO:0000256" key="1">
    <source>
        <dbReference type="ARBA" id="ARBA00005594"/>
    </source>
</evidence>
<evidence type="ECO:0000256" key="3">
    <source>
        <dbReference type="ARBA" id="ARBA00022598"/>
    </source>
</evidence>
<evidence type="ECO:0000256" key="7">
    <source>
        <dbReference type="ARBA" id="ARBA00023146"/>
    </source>
</evidence>
<keyword evidence="2 9" id="KW-0963">Cytoplasm</keyword>
<reference evidence="13 14" key="1">
    <citation type="submission" date="2022-06" db="EMBL/GenBank/DDBJ databases">
        <title>Ideonella sp. NS12-5 Genome sequencing and assembly.</title>
        <authorList>
            <person name="Jung Y."/>
        </authorList>
    </citation>
    <scope>NUCLEOTIDE SEQUENCE [LARGE SCALE GENOMIC DNA]</scope>
    <source>
        <strain evidence="13 14">NS12-5</strain>
    </source>
</reference>
<dbReference type="Pfam" id="PF05746">
    <property type="entry name" value="DALR_1"/>
    <property type="match status" value="1"/>
</dbReference>
<sequence length="566" mass="61640">MIQAKAELQRALAAAVAQLAPDAALTPQFESPKQAAHGDLAITVAMQLAKPLRSNPRAVAEQLVAALKAQPAFERWVSALEIAGPGFINLRLAPAAKQAVVAEVLAAPDAFGRQPANGQKLMVEFVSANPTGPLHVGHARQGALGDSLCHLFQTQGWDVTREFYYNDAGVQIATLANSTLCRIKGLKPGDADWPESAYNGDYIADIAADFLAKKTVKADDREFTASGDPDDLDGIRQFAVAYLRHEQDLDLQAFSVQFDNYYLESSLYTSGRVEKTVNALIAAGKTYEKDGALWLRSTDDGDDKDRVMRKTDGSFTYFVPDVAYHIAKWERGFTKVINCQGTDHHGTIARVRAGLQGVGLGIPQGYPDYVLNTMVRVMRNGAEVKISKRAGSYVTLRDLIDWTSRDAVRFFLISRKADTEFTFDIDLALKQNDENPVFYVQYAHARICSVLAQGAAQGLSPEGADLSLLTAPAELALMLKLSEYPEMLSSAAASLAPHDVAFYVRDLAAAFHSYYAAERFLVEDKALAQARLALLSATRHVLRNALAVLGVSAPESMVRAEQQENA</sequence>
<proteinExistence type="inferred from homology"/>
<organism evidence="13 14">
    <name type="scientific">Ideonella oryzae</name>
    <dbReference type="NCBI Taxonomy" id="2937441"/>
    <lineage>
        <taxon>Bacteria</taxon>
        <taxon>Pseudomonadati</taxon>
        <taxon>Pseudomonadota</taxon>
        <taxon>Betaproteobacteria</taxon>
        <taxon>Burkholderiales</taxon>
        <taxon>Sphaerotilaceae</taxon>
        <taxon>Ideonella</taxon>
    </lineage>
</organism>
<evidence type="ECO:0000256" key="2">
    <source>
        <dbReference type="ARBA" id="ARBA00022490"/>
    </source>
</evidence>
<dbReference type="Gene3D" id="1.10.730.10">
    <property type="entry name" value="Isoleucyl-tRNA Synthetase, Domain 1"/>
    <property type="match status" value="1"/>
</dbReference>
<dbReference type="PANTHER" id="PTHR11956:SF5">
    <property type="entry name" value="ARGININE--TRNA LIGASE, CYTOPLASMIC"/>
    <property type="match status" value="1"/>
</dbReference>
<dbReference type="Proteomes" id="UP001204851">
    <property type="component" value="Unassembled WGS sequence"/>
</dbReference>
<dbReference type="PANTHER" id="PTHR11956">
    <property type="entry name" value="ARGINYL-TRNA SYNTHETASE"/>
    <property type="match status" value="1"/>
</dbReference>
<keyword evidence="14" id="KW-1185">Reference proteome</keyword>
<feature type="domain" description="Arginyl tRNA synthetase N-terminal" evidence="12">
    <location>
        <begin position="6"/>
        <end position="92"/>
    </location>
</feature>
<evidence type="ECO:0000256" key="10">
    <source>
        <dbReference type="RuleBase" id="RU363038"/>
    </source>
</evidence>
<name>A0ABT1BNF9_9BURK</name>
<keyword evidence="5 9" id="KW-0067">ATP-binding</keyword>
<dbReference type="HAMAP" id="MF_00123">
    <property type="entry name" value="Arg_tRNA_synth"/>
    <property type="match status" value="1"/>
</dbReference>
<dbReference type="CDD" id="cd00671">
    <property type="entry name" value="ArgRS_core"/>
    <property type="match status" value="1"/>
</dbReference>
<evidence type="ECO:0000256" key="8">
    <source>
        <dbReference type="ARBA" id="ARBA00049339"/>
    </source>
</evidence>
<dbReference type="SMART" id="SM01016">
    <property type="entry name" value="Arg_tRNA_synt_N"/>
    <property type="match status" value="1"/>
</dbReference>
<dbReference type="InterPro" id="IPR036695">
    <property type="entry name" value="Arg-tRNA-synth_N_sf"/>
</dbReference>
<evidence type="ECO:0000313" key="14">
    <source>
        <dbReference type="Proteomes" id="UP001204851"/>
    </source>
</evidence>
<dbReference type="Gene3D" id="3.40.50.620">
    <property type="entry name" value="HUPs"/>
    <property type="match status" value="1"/>
</dbReference>
<dbReference type="PROSITE" id="PS00178">
    <property type="entry name" value="AA_TRNA_LIGASE_I"/>
    <property type="match status" value="1"/>
</dbReference>
<dbReference type="SUPFAM" id="SSF55190">
    <property type="entry name" value="Arginyl-tRNA synthetase (ArgRS), N-terminal 'additional' domain"/>
    <property type="match status" value="1"/>
</dbReference>
<evidence type="ECO:0000259" key="12">
    <source>
        <dbReference type="SMART" id="SM01016"/>
    </source>
</evidence>
<dbReference type="PRINTS" id="PR01038">
    <property type="entry name" value="TRNASYNTHARG"/>
</dbReference>
<keyword evidence="3 9" id="KW-0436">Ligase</keyword>
<dbReference type="InterPro" id="IPR014729">
    <property type="entry name" value="Rossmann-like_a/b/a_fold"/>
</dbReference>
<dbReference type="InterPro" id="IPR035684">
    <property type="entry name" value="ArgRS_core"/>
</dbReference>
<evidence type="ECO:0000259" key="11">
    <source>
        <dbReference type="SMART" id="SM00836"/>
    </source>
</evidence>
<gene>
    <name evidence="9 13" type="primary">argS</name>
    <name evidence="13" type="ORF">M0L44_13680</name>
</gene>
<accession>A0ABT1BNF9</accession>
<evidence type="ECO:0000313" key="13">
    <source>
        <dbReference type="EMBL" id="MCO5977754.1"/>
    </source>
</evidence>
<keyword evidence="4 9" id="KW-0547">Nucleotide-binding</keyword>
<dbReference type="InterPro" id="IPR008909">
    <property type="entry name" value="DALR_anticod-bd"/>
</dbReference>
<evidence type="ECO:0000256" key="6">
    <source>
        <dbReference type="ARBA" id="ARBA00022917"/>
    </source>
</evidence>
<feature type="short sequence motif" description="'HIGH' region" evidence="9">
    <location>
        <begin position="128"/>
        <end position="138"/>
    </location>
</feature>
<protein>
    <recommendedName>
        <fullName evidence="9">Arginine--tRNA ligase</fullName>
        <ecNumber evidence="9">6.1.1.19</ecNumber>
    </recommendedName>
    <alternativeName>
        <fullName evidence="9">Arginyl-tRNA synthetase</fullName>
        <shortName evidence="9">ArgRS</shortName>
    </alternativeName>
</protein>
<keyword evidence="6 9" id="KW-0648">Protein biosynthesis</keyword>
<dbReference type="GO" id="GO:0004814">
    <property type="term" value="F:arginine-tRNA ligase activity"/>
    <property type="evidence" value="ECO:0007669"/>
    <property type="project" value="UniProtKB-EC"/>
</dbReference>
<evidence type="ECO:0000256" key="4">
    <source>
        <dbReference type="ARBA" id="ARBA00022741"/>
    </source>
</evidence>
<keyword evidence="7 9" id="KW-0030">Aminoacyl-tRNA synthetase</keyword>
<dbReference type="EMBL" id="JAMXMC010000007">
    <property type="protein sequence ID" value="MCO5977754.1"/>
    <property type="molecule type" value="Genomic_DNA"/>
</dbReference>
<dbReference type="EC" id="6.1.1.19" evidence="9"/>
<comment type="similarity">
    <text evidence="1 9 10">Belongs to the class-I aminoacyl-tRNA synthetase family.</text>
</comment>
<dbReference type="Gene3D" id="3.30.1360.70">
    <property type="entry name" value="Arginyl tRNA synthetase N-terminal domain"/>
    <property type="match status" value="1"/>
</dbReference>
<dbReference type="SUPFAM" id="SSF52374">
    <property type="entry name" value="Nucleotidylyl transferase"/>
    <property type="match status" value="1"/>
</dbReference>
<dbReference type="Pfam" id="PF00750">
    <property type="entry name" value="tRNA-synt_1d"/>
    <property type="match status" value="1"/>
</dbReference>
<dbReference type="SMART" id="SM00836">
    <property type="entry name" value="DALR_1"/>
    <property type="match status" value="1"/>
</dbReference>
<dbReference type="NCBIfam" id="TIGR00456">
    <property type="entry name" value="argS"/>
    <property type="match status" value="1"/>
</dbReference>
<dbReference type="SUPFAM" id="SSF47323">
    <property type="entry name" value="Anticodon-binding domain of a subclass of class I aminoacyl-tRNA synthetases"/>
    <property type="match status" value="1"/>
</dbReference>
<dbReference type="RefSeq" id="WP_252770262.1">
    <property type="nucleotide sequence ID" value="NZ_JAMXMC010000007.1"/>
</dbReference>
<dbReference type="InterPro" id="IPR001278">
    <property type="entry name" value="Arg-tRNA-ligase"/>
</dbReference>
<comment type="catalytic activity">
    <reaction evidence="8 9">
        <text>tRNA(Arg) + L-arginine + ATP = L-arginyl-tRNA(Arg) + AMP + diphosphate</text>
        <dbReference type="Rhea" id="RHEA:20301"/>
        <dbReference type="Rhea" id="RHEA-COMP:9658"/>
        <dbReference type="Rhea" id="RHEA-COMP:9673"/>
        <dbReference type="ChEBI" id="CHEBI:30616"/>
        <dbReference type="ChEBI" id="CHEBI:32682"/>
        <dbReference type="ChEBI" id="CHEBI:33019"/>
        <dbReference type="ChEBI" id="CHEBI:78442"/>
        <dbReference type="ChEBI" id="CHEBI:78513"/>
        <dbReference type="ChEBI" id="CHEBI:456215"/>
        <dbReference type="EC" id="6.1.1.19"/>
    </reaction>
</comment>